<evidence type="ECO:0000256" key="2">
    <source>
        <dbReference type="ARBA" id="ARBA00022692"/>
    </source>
</evidence>
<feature type="region of interest" description="Disordered" evidence="5">
    <location>
        <begin position="324"/>
        <end position="350"/>
    </location>
</feature>
<dbReference type="InterPro" id="IPR005178">
    <property type="entry name" value="Ostalpha/TMEM184C"/>
</dbReference>
<name>A0A6B2L757_9EUKA</name>
<protein>
    <submittedName>
        <fullName evidence="7">Uncharacterized protein</fullName>
    </submittedName>
</protein>
<evidence type="ECO:0000256" key="5">
    <source>
        <dbReference type="SAM" id="MobiDB-lite"/>
    </source>
</evidence>
<feature type="transmembrane region" description="Helical" evidence="6">
    <location>
        <begin position="239"/>
        <end position="259"/>
    </location>
</feature>
<feature type="transmembrane region" description="Helical" evidence="6">
    <location>
        <begin position="203"/>
        <end position="224"/>
    </location>
</feature>
<reference evidence="7" key="1">
    <citation type="journal article" date="2020" name="J. Eukaryot. Microbiol.">
        <title>De novo Sequencing, Assembly and Annotation of the Transcriptome for the Free-Living Testate Amoeba Arcella intermedia.</title>
        <authorList>
            <person name="Ribeiro G.M."/>
            <person name="Porfirio-Sousa A.L."/>
            <person name="Maurer-Alcala X.X."/>
            <person name="Katz L.A."/>
            <person name="Lahr D.J.G."/>
        </authorList>
    </citation>
    <scope>NUCLEOTIDE SEQUENCE</scope>
</reference>
<organism evidence="7">
    <name type="scientific">Arcella intermedia</name>
    <dbReference type="NCBI Taxonomy" id="1963864"/>
    <lineage>
        <taxon>Eukaryota</taxon>
        <taxon>Amoebozoa</taxon>
        <taxon>Tubulinea</taxon>
        <taxon>Elardia</taxon>
        <taxon>Arcellinida</taxon>
        <taxon>Sphaerothecina</taxon>
        <taxon>Arcellidae</taxon>
        <taxon>Arcella</taxon>
    </lineage>
</organism>
<dbReference type="GO" id="GO:0016020">
    <property type="term" value="C:membrane"/>
    <property type="evidence" value="ECO:0007669"/>
    <property type="project" value="UniProtKB-SubCell"/>
</dbReference>
<evidence type="ECO:0000256" key="3">
    <source>
        <dbReference type="ARBA" id="ARBA00022989"/>
    </source>
</evidence>
<feature type="transmembrane region" description="Helical" evidence="6">
    <location>
        <begin position="6"/>
        <end position="24"/>
    </location>
</feature>
<dbReference type="PANTHER" id="PTHR23423">
    <property type="entry name" value="ORGANIC SOLUTE TRANSPORTER-RELATED"/>
    <property type="match status" value="1"/>
</dbReference>
<dbReference type="EMBL" id="GIBP01003840">
    <property type="protein sequence ID" value="NDV32809.1"/>
    <property type="molecule type" value="Transcribed_RNA"/>
</dbReference>
<accession>A0A6B2L757</accession>
<feature type="transmembrane region" description="Helical" evidence="6">
    <location>
        <begin position="160"/>
        <end position="182"/>
    </location>
</feature>
<evidence type="ECO:0000256" key="1">
    <source>
        <dbReference type="ARBA" id="ARBA00004141"/>
    </source>
</evidence>
<feature type="transmembrane region" description="Helical" evidence="6">
    <location>
        <begin position="126"/>
        <end position="148"/>
    </location>
</feature>
<sequence>MTIAGIVVMITISISIYLILKHLLNYTRPESQRCIIRILFMVPLYSLYSYLGLFFYDYQVYFAIFRDCYEAYALYMFFVLCSTYLGGWEEMATIFEQLPPRKCLEPLCCISIKPSRNLLRWCQRGILQYALIRPLVTIISVILLIFQIYDDGAWRLDRGWLWMTIINNIGVTVSLYCLVLFYQIAKADLKPYKPLIKFGVIKGIVFFCYWQSVVLMAIVALGWIPKFRDWDHARIGTTLQNLLICFEMLIFAFLYLFAFPYDIYQVNTQTQAPLVHEFELNRGVKGLRKGVKDSINQKDMVHDTFDAYAPGALKKGQLGPIKKNKFKRADKDPNGDELTLQSLESEDSDEVVIEQDAIESLEDDNTKIKTARR</sequence>
<evidence type="ECO:0000256" key="4">
    <source>
        <dbReference type="ARBA" id="ARBA00023136"/>
    </source>
</evidence>
<feature type="transmembrane region" description="Helical" evidence="6">
    <location>
        <begin position="36"/>
        <end position="56"/>
    </location>
</feature>
<keyword evidence="2 6" id="KW-0812">Transmembrane</keyword>
<dbReference type="Pfam" id="PF03619">
    <property type="entry name" value="Solute_trans_a"/>
    <property type="match status" value="1"/>
</dbReference>
<proteinExistence type="predicted"/>
<keyword evidence="4 6" id="KW-0472">Membrane</keyword>
<comment type="subcellular location">
    <subcellularLocation>
        <location evidence="1">Membrane</location>
        <topology evidence="1">Multi-pass membrane protein</topology>
    </subcellularLocation>
</comment>
<dbReference type="SMART" id="SM01417">
    <property type="entry name" value="Solute_trans_a"/>
    <property type="match status" value="1"/>
</dbReference>
<keyword evidence="3 6" id="KW-1133">Transmembrane helix</keyword>
<evidence type="ECO:0000313" key="7">
    <source>
        <dbReference type="EMBL" id="NDV32809.1"/>
    </source>
</evidence>
<dbReference type="AlphaFoldDB" id="A0A6B2L757"/>
<evidence type="ECO:0000256" key="6">
    <source>
        <dbReference type="SAM" id="Phobius"/>
    </source>
</evidence>
<feature type="transmembrane region" description="Helical" evidence="6">
    <location>
        <begin position="71"/>
        <end position="88"/>
    </location>
</feature>